<feature type="transmembrane region" description="Helical" evidence="3">
    <location>
        <begin position="345"/>
        <end position="364"/>
    </location>
</feature>
<dbReference type="OMA" id="FNETHED"/>
<protein>
    <recommendedName>
        <fullName evidence="4">PGG domain-containing protein</fullName>
    </recommendedName>
</protein>
<evidence type="ECO:0000256" key="3">
    <source>
        <dbReference type="SAM" id="Phobius"/>
    </source>
</evidence>
<dbReference type="PROSITE" id="PS50088">
    <property type="entry name" value="ANK_REPEAT"/>
    <property type="match status" value="1"/>
</dbReference>
<keyword evidence="1" id="KW-0040">ANK repeat</keyword>
<dbReference type="PANTHER" id="PTHR24177">
    <property type="entry name" value="CASKIN"/>
    <property type="match status" value="1"/>
</dbReference>
<dbReference type="Pfam" id="PF13962">
    <property type="entry name" value="PGG"/>
    <property type="match status" value="1"/>
</dbReference>
<feature type="compositionally biased region" description="Polar residues" evidence="2">
    <location>
        <begin position="419"/>
        <end position="428"/>
    </location>
</feature>
<feature type="transmembrane region" description="Helical" evidence="3">
    <location>
        <begin position="707"/>
        <end position="731"/>
    </location>
</feature>
<keyword evidence="6" id="KW-1185">Reference proteome</keyword>
<dbReference type="EMBL" id="LRBV02000012">
    <property type="status" value="NOT_ANNOTATED_CDS"/>
    <property type="molecule type" value="Genomic_DNA"/>
</dbReference>
<dbReference type="InterPro" id="IPR002110">
    <property type="entry name" value="Ankyrin_rpt"/>
</dbReference>
<accession>A0A7N2N6Z0</accession>
<dbReference type="EnsemblPlants" id="QL12p042107:mrna">
    <property type="protein sequence ID" value="QL12p042107:mrna"/>
    <property type="gene ID" value="QL12p042107"/>
</dbReference>
<proteinExistence type="predicted"/>
<evidence type="ECO:0000313" key="6">
    <source>
        <dbReference type="Proteomes" id="UP000594261"/>
    </source>
</evidence>
<evidence type="ECO:0000313" key="5">
    <source>
        <dbReference type="EnsemblPlants" id="QL12p042107:mrna"/>
    </source>
</evidence>
<feature type="compositionally biased region" description="Basic and acidic residues" evidence="2">
    <location>
        <begin position="429"/>
        <end position="458"/>
    </location>
</feature>
<evidence type="ECO:0000256" key="1">
    <source>
        <dbReference type="PROSITE-ProRule" id="PRU00023"/>
    </source>
</evidence>
<keyword evidence="3" id="KW-0472">Membrane</keyword>
<feature type="transmembrane region" description="Helical" evidence="3">
    <location>
        <begin position="752"/>
        <end position="773"/>
    </location>
</feature>
<dbReference type="InterPro" id="IPR036770">
    <property type="entry name" value="Ankyrin_rpt-contain_sf"/>
</dbReference>
<reference evidence="5" key="2">
    <citation type="submission" date="2021-01" db="UniProtKB">
        <authorList>
            <consortium name="EnsemblPlants"/>
        </authorList>
    </citation>
    <scope>IDENTIFICATION</scope>
</reference>
<sequence length="825" mass="93380">MEEDRDRQSQDDVLAFDLYKNTMTGEWGNIVKMYKEHKFSAIYARINSAGDTALHVAVSIAPEEIVQQLIRVITLHSEPSLRLTNNEGNTPLHVAASAGRLNICILLAKVDVFSELPNLEVHQDPFRNKLGETPLFLAAFHGYKPIFLYLHSLLLEPSDKDLDSVNPAYRRNDGETALHCAIRWEYFDVAFEILAKEPNLAYSVNEVGITPLHLLASKPSVFRSGSHLGWWKSIIYHCIHVEELEHETAHKDLIDSVVKELHESSEKDITDKFPKNYQTCIQFYQMLQNMARSAFGSKNMNCKGRKADEESASERDIIGQSKIGYQAQSKVQKHHSFRSRYAVCFNFFHLLYTIFIRIILGLGYEGIRKIKRKHVHSAKIMEILIEEITKDARDFTSGTDPGHTINRHGSSDGKPSLTDGDNATTSKPEQQDGNKINRTDKVEKNNGKGKEERPKTTKTETPLLILLSGKEETPETAEIETPILVAARNGITEMVEQILQKFPMAINDKSKEMSKMTKMETPILLAARNGITEMVEYLLKKFPVVIADKSEGKNIVLWAAKNRQTHVLQLLLKQRFVKRKLIHEVDMNENNALHLAAEIGKQKPWLIPGAALQMQWEIKWYEFVKDNMPQHFCYQVNKDNKTPEEIFNETHEDLVTKGGEWLDKTAESCSVVAALIATVAFATSTAIPGDIDIQHGRANLEGQSTLTIFAISSLVALCFSITALFSFLAILTSRYEQKDFRRDLPKKLLLGLTSLLVSIASMLISFCAGHYFMLKNKLKDKAFPVYAATCLPIVFFTLQQLPLYVDIVWAIFKKVPRSSCKAISL</sequence>
<feature type="repeat" description="ANK" evidence="1">
    <location>
        <begin position="87"/>
        <end position="107"/>
    </location>
</feature>
<name>A0A7N2N6Z0_QUELO</name>
<keyword evidence="3" id="KW-1133">Transmembrane helix</keyword>
<dbReference type="Pfam" id="PF12796">
    <property type="entry name" value="Ank_2"/>
    <property type="match status" value="2"/>
</dbReference>
<dbReference type="SUPFAM" id="SSF48403">
    <property type="entry name" value="Ankyrin repeat"/>
    <property type="match status" value="2"/>
</dbReference>
<dbReference type="Gene3D" id="1.25.40.20">
    <property type="entry name" value="Ankyrin repeat-containing domain"/>
    <property type="match status" value="2"/>
</dbReference>
<feature type="transmembrane region" description="Helical" evidence="3">
    <location>
        <begin position="669"/>
        <end position="687"/>
    </location>
</feature>
<dbReference type="PANTHER" id="PTHR24177:SF103">
    <property type="entry name" value="PGG DOMAIN-CONTAINING PROTEIN"/>
    <property type="match status" value="1"/>
</dbReference>
<keyword evidence="3" id="KW-0812">Transmembrane</keyword>
<evidence type="ECO:0000256" key="2">
    <source>
        <dbReference type="SAM" id="MobiDB-lite"/>
    </source>
</evidence>
<reference evidence="5 6" key="1">
    <citation type="journal article" date="2016" name="G3 (Bethesda)">
        <title>First Draft Assembly and Annotation of the Genome of a California Endemic Oak Quercus lobata Nee (Fagaceae).</title>
        <authorList>
            <person name="Sork V.L."/>
            <person name="Fitz-Gibbon S.T."/>
            <person name="Puiu D."/>
            <person name="Crepeau M."/>
            <person name="Gugger P.F."/>
            <person name="Sherman R."/>
            <person name="Stevens K."/>
            <person name="Langley C.H."/>
            <person name="Pellegrini M."/>
            <person name="Salzberg S.L."/>
        </authorList>
    </citation>
    <scope>NUCLEOTIDE SEQUENCE [LARGE SCALE GENOMIC DNA]</scope>
    <source>
        <strain evidence="5 6">cv. SW786</strain>
    </source>
</reference>
<dbReference type="InParanoid" id="A0A7N2N6Z0"/>
<feature type="transmembrane region" description="Helical" evidence="3">
    <location>
        <begin position="785"/>
        <end position="812"/>
    </location>
</feature>
<feature type="region of interest" description="Disordered" evidence="2">
    <location>
        <begin position="393"/>
        <end position="463"/>
    </location>
</feature>
<feature type="domain" description="PGG" evidence="4">
    <location>
        <begin position="660"/>
        <end position="772"/>
    </location>
</feature>
<dbReference type="GO" id="GO:0016020">
    <property type="term" value="C:membrane"/>
    <property type="evidence" value="ECO:0007669"/>
    <property type="project" value="TreeGrafter"/>
</dbReference>
<organism evidence="5 6">
    <name type="scientific">Quercus lobata</name>
    <name type="common">Valley oak</name>
    <dbReference type="NCBI Taxonomy" id="97700"/>
    <lineage>
        <taxon>Eukaryota</taxon>
        <taxon>Viridiplantae</taxon>
        <taxon>Streptophyta</taxon>
        <taxon>Embryophyta</taxon>
        <taxon>Tracheophyta</taxon>
        <taxon>Spermatophyta</taxon>
        <taxon>Magnoliopsida</taxon>
        <taxon>eudicotyledons</taxon>
        <taxon>Gunneridae</taxon>
        <taxon>Pentapetalae</taxon>
        <taxon>rosids</taxon>
        <taxon>fabids</taxon>
        <taxon>Fagales</taxon>
        <taxon>Fagaceae</taxon>
        <taxon>Quercus</taxon>
    </lineage>
</organism>
<dbReference type="AlphaFoldDB" id="A0A7N2N6Z0"/>
<dbReference type="SMART" id="SM00248">
    <property type="entry name" value="ANK"/>
    <property type="match status" value="7"/>
</dbReference>
<dbReference type="Proteomes" id="UP000594261">
    <property type="component" value="Chromosome 12"/>
</dbReference>
<dbReference type="PROSITE" id="PS50297">
    <property type="entry name" value="ANK_REP_REGION"/>
    <property type="match status" value="1"/>
</dbReference>
<dbReference type="InterPro" id="IPR026961">
    <property type="entry name" value="PGG_dom"/>
</dbReference>
<evidence type="ECO:0000259" key="4">
    <source>
        <dbReference type="Pfam" id="PF13962"/>
    </source>
</evidence>
<dbReference type="Gramene" id="QL12p042107:mrna">
    <property type="protein sequence ID" value="QL12p042107:mrna"/>
    <property type="gene ID" value="QL12p042107"/>
</dbReference>